<dbReference type="Proteomes" id="UP000198287">
    <property type="component" value="Unassembled WGS sequence"/>
</dbReference>
<comment type="subcellular location">
    <subcellularLocation>
        <location evidence="1">Membrane</location>
        <topology evidence="1">Multi-pass membrane protein</topology>
    </subcellularLocation>
</comment>
<feature type="region of interest" description="Disordered" evidence="10">
    <location>
        <begin position="852"/>
        <end position="880"/>
    </location>
</feature>
<evidence type="ECO:0000259" key="13">
    <source>
        <dbReference type="PROSITE" id="PS50259"/>
    </source>
</evidence>
<evidence type="ECO:0000313" key="15">
    <source>
        <dbReference type="Proteomes" id="UP000198287"/>
    </source>
</evidence>
<feature type="transmembrane region" description="Helical" evidence="11">
    <location>
        <begin position="698"/>
        <end position="716"/>
    </location>
</feature>
<keyword evidence="12" id="KW-0732">Signal</keyword>
<dbReference type="InterPro" id="IPR017978">
    <property type="entry name" value="GPCR_3_C"/>
</dbReference>
<dbReference type="Pfam" id="PF01094">
    <property type="entry name" value="ANF_receptor"/>
    <property type="match status" value="1"/>
</dbReference>
<feature type="transmembrane region" description="Helical" evidence="11">
    <location>
        <begin position="559"/>
        <end position="578"/>
    </location>
</feature>
<dbReference type="STRING" id="158441.A0A226E705"/>
<dbReference type="SUPFAM" id="SSF53822">
    <property type="entry name" value="Periplasmic binding protein-like I"/>
    <property type="match status" value="1"/>
</dbReference>
<keyword evidence="3 11" id="KW-1133">Transmembrane helix</keyword>
<dbReference type="InterPro" id="IPR028082">
    <property type="entry name" value="Peripla_BP_I"/>
</dbReference>
<dbReference type="OrthoDB" id="17569at2759"/>
<dbReference type="GO" id="GO:0038039">
    <property type="term" value="C:G protein-coupled receptor heterodimeric complex"/>
    <property type="evidence" value="ECO:0007669"/>
    <property type="project" value="TreeGrafter"/>
</dbReference>
<dbReference type="PRINTS" id="PR01176">
    <property type="entry name" value="GABABRECEPTR"/>
</dbReference>
<name>A0A226E705_FOLCA</name>
<dbReference type="PROSITE" id="PS50259">
    <property type="entry name" value="G_PROTEIN_RECEP_F3_4"/>
    <property type="match status" value="1"/>
</dbReference>
<evidence type="ECO:0000256" key="2">
    <source>
        <dbReference type="ARBA" id="ARBA00022692"/>
    </source>
</evidence>
<dbReference type="InterPro" id="IPR002455">
    <property type="entry name" value="GPCR3_GABA-B"/>
</dbReference>
<feature type="transmembrane region" description="Helical" evidence="11">
    <location>
        <begin position="599"/>
        <end position="620"/>
    </location>
</feature>
<keyword evidence="9" id="KW-0175">Coiled coil</keyword>
<feature type="coiled-coil region" evidence="9">
    <location>
        <begin position="783"/>
        <end position="810"/>
    </location>
</feature>
<sequence length="880" mass="99781">MRIWGWSGSGGEMLGGSRWVGFLLAWEVFTCLILPHPRGAEGKPKERRRELHLGGIFPINGTGGWQGGQACQPAAKMALDDVNNNKDLLPNYKLTLHWNDSECEPGLGAAVMYDLLYNDPIKLMLLAGCSTVCTTVAEAAKKWNLVVLCYGASSPALSDRNRFKTLFRTHPSATVHNPTRIKLMKKFGWSRVAILQQAEEVFISTVEDLEERCKQEKIEIVTRQSFLTDPTEAVRNLKRQDARIVVGLFYVVAARRVLCEIYKQRLFGKSYVWFFIGWYEDNWYENGLEAEGINCTKEEMRMAAEGHLTTEAVMWYQDTKRTTSGMTTDDFRNRLHAELKKKGFDIDNGRYPEGYQEAPLAYDAVWAVALAFNRTITQLAKKGKRLEDFTYTNREIAEEIYNAMDETAFLGVSGRTAFSEQGDRIALTQVEQMIDGKYNLQGYYDIENFNLTWYGKEQWVAGKVPQDRTIEKTVLRTVSLSLYISMSTVAGVGIVWGLVLILFTYTYRDRKIIELSHPVTNTLMLVGHILCFLTVFLVGLDGQFVSERLFGVMCSIRKWILSIGFTLGYGAMFSKVWRVHRLTTKNKSATKHKIQPWKLYLLVASLVAVEVIYLSIWTLVDPLRRVEELFPPEVPIDTDEDVRIRPILEHCESHYNNIWLGITYSFKGLLLVLGLFLSYETRSLKVRHINDSRLVAMSIYNVAVLCLITTPVTMIISSQQDASFAFVALAIIFSSLITMGLVFVPKVIAVWQEGAERSDRSSAPEGGTTKEDEERYGKLLGENETLQQILGQKEERLKLLRNKLEEKNVARRRVEVVSEGERPPPVTVPPTTTPRNNNLEQIEVCGSVYQEPSESGIGQGLSVTTRTPTTTDFELSESYL</sequence>
<dbReference type="InterPro" id="IPR002456">
    <property type="entry name" value="GPCR_3_GABA_rcpt_B1"/>
</dbReference>
<dbReference type="PRINTS" id="PR01177">
    <property type="entry name" value="GABAB1RECPTR"/>
</dbReference>
<dbReference type="EMBL" id="LNIX01000007">
    <property type="protein sequence ID" value="OXA52376.1"/>
    <property type="molecule type" value="Genomic_DNA"/>
</dbReference>
<keyword evidence="7" id="KW-0325">Glycoprotein</keyword>
<feature type="transmembrane region" description="Helical" evidence="11">
    <location>
        <begin position="722"/>
        <end position="744"/>
    </location>
</feature>
<evidence type="ECO:0000256" key="4">
    <source>
        <dbReference type="ARBA" id="ARBA00023040"/>
    </source>
</evidence>
<keyword evidence="8" id="KW-0807">Transducer</keyword>
<feature type="compositionally biased region" description="Pro residues" evidence="10">
    <location>
        <begin position="823"/>
        <end position="832"/>
    </location>
</feature>
<dbReference type="PANTHER" id="PTHR10519:SF77">
    <property type="entry name" value="GAMMA-AMINOBUTYRIC ACID TYPE B RECEPTOR SUBUNIT 1"/>
    <property type="match status" value="1"/>
</dbReference>
<dbReference type="OMA" id="WAGGEAC"/>
<evidence type="ECO:0000256" key="11">
    <source>
        <dbReference type="SAM" id="Phobius"/>
    </source>
</evidence>
<dbReference type="InterPro" id="IPR001828">
    <property type="entry name" value="ANF_lig-bd_rcpt"/>
</dbReference>
<evidence type="ECO:0000256" key="9">
    <source>
        <dbReference type="SAM" id="Coils"/>
    </source>
</evidence>
<reference evidence="14 15" key="1">
    <citation type="submission" date="2015-12" db="EMBL/GenBank/DDBJ databases">
        <title>The genome of Folsomia candida.</title>
        <authorList>
            <person name="Faddeeva A."/>
            <person name="Derks M.F."/>
            <person name="Anvar Y."/>
            <person name="Smit S."/>
            <person name="Van Straalen N."/>
            <person name="Roelofs D."/>
        </authorList>
    </citation>
    <scope>NUCLEOTIDE SEQUENCE [LARGE SCALE GENOMIC DNA]</scope>
    <source>
        <strain evidence="14 15">VU population</strain>
        <tissue evidence="14">Whole body</tissue>
    </source>
</reference>
<proteinExistence type="predicted"/>
<evidence type="ECO:0000256" key="8">
    <source>
        <dbReference type="ARBA" id="ARBA00023224"/>
    </source>
</evidence>
<feature type="chain" id="PRO_5013257220" evidence="12">
    <location>
        <begin position="43"/>
        <end position="880"/>
    </location>
</feature>
<dbReference type="Gene3D" id="3.40.50.2300">
    <property type="match status" value="2"/>
</dbReference>
<feature type="transmembrane region" description="Helical" evidence="11">
    <location>
        <begin position="482"/>
        <end position="507"/>
    </location>
</feature>
<evidence type="ECO:0000313" key="14">
    <source>
        <dbReference type="EMBL" id="OXA52376.1"/>
    </source>
</evidence>
<feature type="region of interest" description="Disordered" evidence="10">
    <location>
        <begin position="815"/>
        <end position="837"/>
    </location>
</feature>
<dbReference type="FunFam" id="3.40.50.2300:FF:000056">
    <property type="entry name" value="Gamma-aminobutyric acid type B receptor subunit 1"/>
    <property type="match status" value="1"/>
</dbReference>
<keyword evidence="6 14" id="KW-0675">Receptor</keyword>
<feature type="signal peptide" evidence="12">
    <location>
        <begin position="1"/>
        <end position="42"/>
    </location>
</feature>
<comment type="caution">
    <text evidence="14">The sequence shown here is derived from an EMBL/GenBank/DDBJ whole genome shotgun (WGS) entry which is preliminary data.</text>
</comment>
<feature type="transmembrane region" description="Helical" evidence="11">
    <location>
        <begin position="658"/>
        <end position="677"/>
    </location>
</feature>
<dbReference type="CDD" id="cd15291">
    <property type="entry name" value="7tmC_GABA-B-R1"/>
    <property type="match status" value="1"/>
</dbReference>
<evidence type="ECO:0000256" key="10">
    <source>
        <dbReference type="SAM" id="MobiDB-lite"/>
    </source>
</evidence>
<feature type="domain" description="G-protein coupled receptors family 3 profile" evidence="13">
    <location>
        <begin position="482"/>
        <end position="750"/>
    </location>
</feature>
<dbReference type="CDD" id="cd06366">
    <property type="entry name" value="PBP1_GABAb_receptor"/>
    <property type="match status" value="1"/>
</dbReference>
<protein>
    <submittedName>
        <fullName evidence="14">Gamma-aminobutyric acid type B receptor subunit 1</fullName>
    </submittedName>
</protein>
<dbReference type="Pfam" id="PF00003">
    <property type="entry name" value="7tm_3"/>
    <property type="match status" value="1"/>
</dbReference>
<dbReference type="PANTHER" id="PTHR10519">
    <property type="entry name" value="GABA-B RECEPTOR"/>
    <property type="match status" value="1"/>
</dbReference>
<evidence type="ECO:0000256" key="3">
    <source>
        <dbReference type="ARBA" id="ARBA00022989"/>
    </source>
</evidence>
<evidence type="ECO:0000256" key="6">
    <source>
        <dbReference type="ARBA" id="ARBA00023170"/>
    </source>
</evidence>
<feature type="transmembrane region" description="Helical" evidence="11">
    <location>
        <begin position="519"/>
        <end position="539"/>
    </location>
</feature>
<organism evidence="14 15">
    <name type="scientific">Folsomia candida</name>
    <name type="common">Springtail</name>
    <dbReference type="NCBI Taxonomy" id="158441"/>
    <lineage>
        <taxon>Eukaryota</taxon>
        <taxon>Metazoa</taxon>
        <taxon>Ecdysozoa</taxon>
        <taxon>Arthropoda</taxon>
        <taxon>Hexapoda</taxon>
        <taxon>Collembola</taxon>
        <taxon>Entomobryomorpha</taxon>
        <taxon>Isotomoidea</taxon>
        <taxon>Isotomidae</taxon>
        <taxon>Proisotominae</taxon>
        <taxon>Folsomia</taxon>
    </lineage>
</organism>
<evidence type="ECO:0000256" key="7">
    <source>
        <dbReference type="ARBA" id="ARBA00023180"/>
    </source>
</evidence>
<dbReference type="GO" id="GO:0007214">
    <property type="term" value="P:gamma-aminobutyric acid signaling pathway"/>
    <property type="evidence" value="ECO:0007669"/>
    <property type="project" value="TreeGrafter"/>
</dbReference>
<keyword evidence="4" id="KW-0297">G-protein coupled receptor</keyword>
<feature type="compositionally biased region" description="Polar residues" evidence="10">
    <location>
        <begin position="861"/>
        <end position="880"/>
    </location>
</feature>
<dbReference type="GO" id="GO:0004965">
    <property type="term" value="F:G protein-coupled GABA receptor activity"/>
    <property type="evidence" value="ECO:0007669"/>
    <property type="project" value="InterPro"/>
</dbReference>
<keyword evidence="15" id="KW-1185">Reference proteome</keyword>
<keyword evidence="5 11" id="KW-0472">Membrane</keyword>
<gene>
    <name evidence="14" type="ORF">Fcan01_13273</name>
</gene>
<accession>A0A226E705</accession>
<evidence type="ECO:0000256" key="5">
    <source>
        <dbReference type="ARBA" id="ARBA00023136"/>
    </source>
</evidence>
<evidence type="ECO:0000256" key="1">
    <source>
        <dbReference type="ARBA" id="ARBA00004141"/>
    </source>
</evidence>
<evidence type="ECO:0000256" key="12">
    <source>
        <dbReference type="SAM" id="SignalP"/>
    </source>
</evidence>
<dbReference type="AlphaFoldDB" id="A0A226E705"/>
<keyword evidence="2 11" id="KW-0812">Transmembrane</keyword>